<evidence type="ECO:0000256" key="1">
    <source>
        <dbReference type="SAM" id="MobiDB-lite"/>
    </source>
</evidence>
<keyword evidence="5" id="KW-1185">Reference proteome</keyword>
<evidence type="ECO:0000313" key="5">
    <source>
        <dbReference type="Proteomes" id="UP000002036"/>
    </source>
</evidence>
<dbReference type="Pfam" id="PF10373">
    <property type="entry name" value="EST1_DNA_bind"/>
    <property type="match status" value="1"/>
</dbReference>
<dbReference type="InterPro" id="IPR019458">
    <property type="entry name" value="Est1-like_N"/>
</dbReference>
<evidence type="ECO:0000259" key="3">
    <source>
        <dbReference type="Pfam" id="PF10374"/>
    </source>
</evidence>
<dbReference type="OMA" id="HYPIFKW"/>
<dbReference type="InterPro" id="IPR011990">
    <property type="entry name" value="TPR-like_helical_dom_sf"/>
</dbReference>
<dbReference type="HOGENOM" id="CLU_010068_0_0_1"/>
<dbReference type="GO" id="GO:0000184">
    <property type="term" value="P:nuclear-transcribed mRNA catabolic process, nonsense-mediated decay"/>
    <property type="evidence" value="ECO:0007669"/>
    <property type="project" value="TreeGrafter"/>
</dbReference>
<feature type="domain" description="Telomerase activating protein Est1-like N-terminal" evidence="3">
    <location>
        <begin position="81"/>
        <end position="205"/>
    </location>
</feature>
<dbReference type="RefSeq" id="XP_002554554.1">
    <property type="nucleotide sequence ID" value="XM_002554508.1"/>
</dbReference>
<dbReference type="InParanoid" id="C5DKW6"/>
<name>C5DKW6_LACTC</name>
<dbReference type="Proteomes" id="UP000002036">
    <property type="component" value="Chromosome F"/>
</dbReference>
<dbReference type="FunCoup" id="C5DKW6">
    <property type="interactions" value="77"/>
</dbReference>
<accession>C5DKW6</accession>
<dbReference type="PANTHER" id="PTHR15696">
    <property type="entry name" value="SMG-7 SUPPRESSOR WITH MORPHOLOGICAL EFFECT ON GENITALIA PROTEIN 7"/>
    <property type="match status" value="1"/>
</dbReference>
<dbReference type="SUPFAM" id="SSF48452">
    <property type="entry name" value="TPR-like"/>
    <property type="match status" value="1"/>
</dbReference>
<dbReference type="STRING" id="559295.C5DKW6"/>
<feature type="compositionally biased region" description="Polar residues" evidence="1">
    <location>
        <begin position="606"/>
        <end position="619"/>
    </location>
</feature>
<dbReference type="PANTHER" id="PTHR15696:SF37">
    <property type="entry name" value="NONSENSE-MEDIATED MRNA DECAY FACTOR EBS1-RELATED"/>
    <property type="match status" value="1"/>
</dbReference>
<dbReference type="GeneID" id="8292760"/>
<dbReference type="KEGG" id="lth:KLTH0F08096g"/>
<evidence type="ECO:0000313" key="4">
    <source>
        <dbReference type="EMBL" id="CAR24117.1"/>
    </source>
</evidence>
<gene>
    <name evidence="4" type="ordered locus">KLTH0F08096g</name>
</gene>
<feature type="domain" description="DNA/RNA-binding" evidence="2">
    <location>
        <begin position="220"/>
        <end position="501"/>
    </location>
</feature>
<dbReference type="GO" id="GO:0070034">
    <property type="term" value="F:telomerase RNA binding"/>
    <property type="evidence" value="ECO:0007669"/>
    <property type="project" value="TreeGrafter"/>
</dbReference>
<dbReference type="InterPro" id="IPR018834">
    <property type="entry name" value="DNA/RNA-bd_Est1-type"/>
</dbReference>
<dbReference type="EMBL" id="CU928170">
    <property type="protein sequence ID" value="CAR24117.1"/>
    <property type="molecule type" value="Genomic_DNA"/>
</dbReference>
<feature type="region of interest" description="Disordered" evidence="1">
    <location>
        <begin position="606"/>
        <end position="667"/>
    </location>
</feature>
<dbReference type="Pfam" id="PF10374">
    <property type="entry name" value="EST1"/>
    <property type="match status" value="1"/>
</dbReference>
<dbReference type="InterPro" id="IPR045153">
    <property type="entry name" value="Est1/Ebs1-like"/>
</dbReference>
<organism evidence="4 5">
    <name type="scientific">Lachancea thermotolerans (strain ATCC 56472 / CBS 6340 / NRRL Y-8284)</name>
    <name type="common">Yeast</name>
    <name type="synonym">Kluyveromyces thermotolerans</name>
    <dbReference type="NCBI Taxonomy" id="559295"/>
    <lineage>
        <taxon>Eukaryota</taxon>
        <taxon>Fungi</taxon>
        <taxon>Dikarya</taxon>
        <taxon>Ascomycota</taxon>
        <taxon>Saccharomycotina</taxon>
        <taxon>Saccharomycetes</taxon>
        <taxon>Saccharomycetales</taxon>
        <taxon>Saccharomycetaceae</taxon>
        <taxon>Lachancea</taxon>
    </lineage>
</organism>
<proteinExistence type="predicted"/>
<reference evidence="4 5" key="1">
    <citation type="journal article" date="2009" name="Genome Res.">
        <title>Comparative genomics of protoploid Saccharomycetaceae.</title>
        <authorList>
            <consortium name="The Genolevures Consortium"/>
            <person name="Souciet J.-L."/>
            <person name="Dujon B."/>
            <person name="Gaillardin C."/>
            <person name="Johnston M."/>
            <person name="Baret P.V."/>
            <person name="Cliften P."/>
            <person name="Sherman D.J."/>
            <person name="Weissenbach J."/>
            <person name="Westhof E."/>
            <person name="Wincker P."/>
            <person name="Jubin C."/>
            <person name="Poulain J."/>
            <person name="Barbe V."/>
            <person name="Segurens B."/>
            <person name="Artiguenave F."/>
            <person name="Anthouard V."/>
            <person name="Vacherie B."/>
            <person name="Val M.-E."/>
            <person name="Fulton R.S."/>
            <person name="Minx P."/>
            <person name="Wilson R."/>
            <person name="Durrens P."/>
            <person name="Jean G."/>
            <person name="Marck C."/>
            <person name="Martin T."/>
            <person name="Nikolski M."/>
            <person name="Rolland T."/>
            <person name="Seret M.-L."/>
            <person name="Casaregola S."/>
            <person name="Despons L."/>
            <person name="Fairhead C."/>
            <person name="Fischer G."/>
            <person name="Lafontaine I."/>
            <person name="Leh V."/>
            <person name="Lemaire M."/>
            <person name="de Montigny J."/>
            <person name="Neuveglise C."/>
            <person name="Thierry A."/>
            <person name="Blanc-Lenfle I."/>
            <person name="Bleykasten C."/>
            <person name="Diffels J."/>
            <person name="Fritsch E."/>
            <person name="Frangeul L."/>
            <person name="Goeffon A."/>
            <person name="Jauniaux N."/>
            <person name="Kachouri-Lafond R."/>
            <person name="Payen C."/>
            <person name="Potier S."/>
            <person name="Pribylova L."/>
            <person name="Ozanne C."/>
            <person name="Richard G.-F."/>
            <person name="Sacerdot C."/>
            <person name="Straub M.-L."/>
            <person name="Talla E."/>
        </authorList>
    </citation>
    <scope>NUCLEOTIDE SEQUENCE [LARGE SCALE GENOMIC DNA]</scope>
    <source>
        <strain evidence="5">ATCC 56472 / CBS 6340 / NRRL Y-8284</strain>
    </source>
</reference>
<dbReference type="GO" id="GO:0005697">
    <property type="term" value="C:telomerase holoenzyme complex"/>
    <property type="evidence" value="ECO:0007669"/>
    <property type="project" value="TreeGrafter"/>
</dbReference>
<protein>
    <submittedName>
        <fullName evidence="4">KLTH0F08096p</fullName>
    </submittedName>
</protein>
<dbReference type="Gene3D" id="1.25.40.10">
    <property type="entry name" value="Tetratricopeptide repeat domain"/>
    <property type="match status" value="1"/>
</dbReference>
<sequence>MSSVEYSGPEGILNQFKKYQEQLAGILQAYSANQDDALLSGFLTFAHSKCNKYFDEILLSDDGQGHAGEPVRGAEDMQLTMDCLWKSVHYPIFKWFQLWRQHLVSVNVDQKPRYVELRKLNSKLTKFFKVIHKFYYGILEKVSSEFELFEILPHLFLQKLNIQTKESPEKTVLRSDDQLAISVIILIHRSLLNLGSCHRYKSMCEKFKDTSQDLQFFKKSMRYFNLATLVLPSVGEPYLQEGLIYVQARNFGFSTYSFARSALSRLPSAAGLPNFLSSVCDPNSKIFTQVMIAFQDIFKQERDGRVVNREIIEIYFLVLFCANFAPALWSGETGKCLLSGARLQHIREQYCQKTATRYAKNLPLILQNEILLIAGFDLLKTYNSANKDEKATQKVKNSFLGFSFDLISHFIDNVVVKEIENQQEWVYLAFVRVVNCWLMSNKAALQFAHRDVRFCDAMMRLMNSVLKSPTLTRPPELNHRPRRPYFFEEDVSLRDFKSVKFTLSDFNDDEVFSAGNASGALIGMVDKRLSKKDEHKLRLEAVGVSGKRFLAKNACGIQFVDGQFMKSAIKTKAGQSWAQKAKNTPQSTLKKSVSMRELEAKIQNESGPATWGYSGSSVPQAPASIKARPSTSFTERPLSRDVSTPSFTKQKAAGSESRSSLSERHQAMPAAVEPPLNMSPAAGSTPNAAAPVMAQPMQYYPPHAPVSSPAIVQNAAPNTSQLFEAPFYPNVPLQMVNTPYMQYWPQAYPLAAYNPMMPLPQNAGMNPPAPLAPQQGTAGLQAQSPAFMGNYAYPQY</sequence>
<dbReference type="AlphaFoldDB" id="C5DKW6"/>
<evidence type="ECO:0000259" key="2">
    <source>
        <dbReference type="Pfam" id="PF10373"/>
    </source>
</evidence>
<dbReference type="OrthoDB" id="69928at2759"/>
<dbReference type="GO" id="GO:0042162">
    <property type="term" value="F:telomeric DNA binding"/>
    <property type="evidence" value="ECO:0007669"/>
    <property type="project" value="TreeGrafter"/>
</dbReference>
<dbReference type="eggNOG" id="KOG2162">
    <property type="taxonomic scope" value="Eukaryota"/>
</dbReference>